<dbReference type="Gene3D" id="3.30.460.10">
    <property type="entry name" value="Beta Polymerase, domain 2"/>
    <property type="match status" value="1"/>
</dbReference>
<dbReference type="InterPro" id="IPR043519">
    <property type="entry name" value="NT_sf"/>
</dbReference>
<dbReference type="AlphaFoldDB" id="A0ABD5E342"/>
<name>A0ABD5E342_9ACTN</name>
<evidence type="ECO:0000313" key="2">
    <source>
        <dbReference type="EMBL" id="MDT0415222.1"/>
    </source>
</evidence>
<comment type="caution">
    <text evidence="2">The sequence shown here is derived from an EMBL/GenBank/DDBJ whole genome shotgun (WGS) entry which is preliminary data.</text>
</comment>
<accession>A0ABD5E342</accession>
<dbReference type="EMBL" id="JAVRER010000008">
    <property type="protein sequence ID" value="MDT0415222.1"/>
    <property type="molecule type" value="Genomic_DNA"/>
</dbReference>
<organism evidence="2 3">
    <name type="scientific">Streptomyces evansiae</name>
    <dbReference type="NCBI Taxonomy" id="3075535"/>
    <lineage>
        <taxon>Bacteria</taxon>
        <taxon>Bacillati</taxon>
        <taxon>Actinomycetota</taxon>
        <taxon>Actinomycetes</taxon>
        <taxon>Kitasatosporales</taxon>
        <taxon>Streptomycetaceae</taxon>
        <taxon>Streptomyces</taxon>
    </lineage>
</organism>
<evidence type="ECO:0000313" key="3">
    <source>
        <dbReference type="Proteomes" id="UP001183607"/>
    </source>
</evidence>
<reference evidence="3" key="1">
    <citation type="submission" date="2023-07" db="EMBL/GenBank/DDBJ databases">
        <title>30 novel species of actinomycetes from the DSMZ collection.</title>
        <authorList>
            <person name="Nouioui I."/>
        </authorList>
    </citation>
    <scope>NUCLEOTIDE SEQUENCE [LARGE SCALE GENOMIC DNA]</scope>
    <source>
        <strain evidence="3">DSM 41982</strain>
    </source>
</reference>
<dbReference type="SUPFAM" id="SSF81301">
    <property type="entry name" value="Nucleotidyltransferase"/>
    <property type="match status" value="1"/>
</dbReference>
<dbReference type="Proteomes" id="UP001183607">
    <property type="component" value="Unassembled WGS sequence"/>
</dbReference>
<dbReference type="InterPro" id="IPR002934">
    <property type="entry name" value="Polymerase_NTP_transf_dom"/>
</dbReference>
<feature type="domain" description="Polymerase nucleotidyl transferase" evidence="1">
    <location>
        <begin position="26"/>
        <end position="86"/>
    </location>
</feature>
<evidence type="ECO:0000259" key="1">
    <source>
        <dbReference type="Pfam" id="PF01909"/>
    </source>
</evidence>
<gene>
    <name evidence="2" type="ORF">RM574_06915</name>
</gene>
<protein>
    <submittedName>
        <fullName evidence="2">Nucleotidyltransferase domain-containing protein</fullName>
    </submittedName>
</protein>
<dbReference type="Pfam" id="PF01909">
    <property type="entry name" value="NTP_transf_2"/>
    <property type="match status" value="1"/>
</dbReference>
<proteinExistence type="predicted"/>
<sequence>MNPQTDPGADPPADPGAAPLAQDLVDQARRLVRTRFPEALGAVLGGSAAAGRAGPLSDLDLAVLVPDTAVTLRETVRHEGRVAELFVHTRAGLAELFAADRASRRPVLPYLYAQGLVLLDREGAAGEARARAVALLDEGPPPLPAASVETRRYGLTDALDDLADVRDRHERLALGGYVFGAAAELLCDHRRAWTAGGKWLPRRLRAADPERGGALLDAHLGLCADDEAGPLVEAAGAVLALVGGPLREGYRRTWEGVIESAAERPGG</sequence>
<dbReference type="RefSeq" id="WP_311676777.1">
    <property type="nucleotide sequence ID" value="NZ_JAVRER010000008.1"/>
</dbReference>